<protein>
    <recommendedName>
        <fullName evidence="1">BACK domain-containing protein</fullName>
    </recommendedName>
</protein>
<comment type="caution">
    <text evidence="2">The sequence shown here is derived from an EMBL/GenBank/DDBJ whole genome shotgun (WGS) entry which is preliminary data.</text>
</comment>
<dbReference type="OrthoDB" id="9979965at2759"/>
<dbReference type="EMBL" id="PZQS01000001">
    <property type="protein sequence ID" value="PVD38435.1"/>
    <property type="molecule type" value="Genomic_DNA"/>
</dbReference>
<dbReference type="PANTHER" id="PTHR45774">
    <property type="entry name" value="BTB/POZ DOMAIN-CONTAINING"/>
    <property type="match status" value="1"/>
</dbReference>
<organism evidence="2 3">
    <name type="scientific">Pomacea canaliculata</name>
    <name type="common">Golden apple snail</name>
    <dbReference type="NCBI Taxonomy" id="400727"/>
    <lineage>
        <taxon>Eukaryota</taxon>
        <taxon>Metazoa</taxon>
        <taxon>Spiralia</taxon>
        <taxon>Lophotrochozoa</taxon>
        <taxon>Mollusca</taxon>
        <taxon>Gastropoda</taxon>
        <taxon>Caenogastropoda</taxon>
        <taxon>Architaenioglossa</taxon>
        <taxon>Ampullarioidea</taxon>
        <taxon>Ampullariidae</taxon>
        <taxon>Pomacea</taxon>
    </lineage>
</organism>
<dbReference type="InterPro" id="IPR011705">
    <property type="entry name" value="BACK"/>
</dbReference>
<dbReference type="Gene3D" id="3.30.710.10">
    <property type="entry name" value="Potassium Channel Kv1.1, Chain A"/>
    <property type="match status" value="1"/>
</dbReference>
<accession>A0A2T7PYD0</accession>
<dbReference type="InterPro" id="IPR011333">
    <property type="entry name" value="SKP1/BTB/POZ_sf"/>
</dbReference>
<name>A0A2T7PYD0_POMCA</name>
<reference evidence="2 3" key="1">
    <citation type="submission" date="2018-04" db="EMBL/GenBank/DDBJ databases">
        <title>The genome of golden apple snail Pomacea canaliculata provides insight into stress tolerance and invasive adaptation.</title>
        <authorList>
            <person name="Liu C."/>
            <person name="Liu B."/>
            <person name="Ren Y."/>
            <person name="Zhang Y."/>
            <person name="Wang H."/>
            <person name="Li S."/>
            <person name="Jiang F."/>
            <person name="Yin L."/>
            <person name="Zhang G."/>
            <person name="Qian W."/>
            <person name="Fan W."/>
        </authorList>
    </citation>
    <scope>NUCLEOTIDE SEQUENCE [LARGE SCALE GENOMIC DNA]</scope>
    <source>
        <strain evidence="2">SZHN2017</strain>
        <tissue evidence="2">Muscle</tissue>
    </source>
</reference>
<dbReference type="Pfam" id="PF00651">
    <property type="entry name" value="BTB"/>
    <property type="match status" value="1"/>
</dbReference>
<dbReference type="GO" id="GO:0005829">
    <property type="term" value="C:cytosol"/>
    <property type="evidence" value="ECO:0007669"/>
    <property type="project" value="TreeGrafter"/>
</dbReference>
<proteinExistence type="predicted"/>
<dbReference type="InterPro" id="IPR000210">
    <property type="entry name" value="BTB/POZ_dom"/>
</dbReference>
<dbReference type="PANTHER" id="PTHR45774:SF4">
    <property type="entry name" value="AXUNDEAD, ISOFORM F"/>
    <property type="match status" value="1"/>
</dbReference>
<feature type="domain" description="BACK" evidence="1">
    <location>
        <begin position="81"/>
        <end position="194"/>
    </location>
</feature>
<dbReference type="OMA" id="QCECARQ"/>
<keyword evidence="3" id="KW-1185">Reference proteome</keyword>
<dbReference type="Proteomes" id="UP000245119">
    <property type="component" value="Linkage Group LG1"/>
</dbReference>
<dbReference type="STRING" id="400727.A0A2T7PYD0"/>
<gene>
    <name evidence="2" type="ORF">C0Q70_01050</name>
</gene>
<dbReference type="SUPFAM" id="SSF54695">
    <property type="entry name" value="POZ domain"/>
    <property type="match status" value="1"/>
</dbReference>
<evidence type="ECO:0000313" key="3">
    <source>
        <dbReference type="Proteomes" id="UP000245119"/>
    </source>
</evidence>
<dbReference type="Gene3D" id="1.25.40.420">
    <property type="match status" value="1"/>
</dbReference>
<dbReference type="AlphaFoldDB" id="A0A2T7PYD0"/>
<sequence>MFSGNWKEADGRLTISPDINPDSFIFLLRYAAGEKKQELDDESVWTVLQVADMYQVEALIEACFRFLLVGHGRCDEARHLCVVLELTHRLHRPTWRRRCLRLISTRKAAKVLGSKSCLKELCRECMLALVQAEDMHVDDEVLVLKAVWTWAMQACRKNRQVKVRRSELRESAGDLVYHVRYLSIPRRQLTNLLRFDAGPCLLTG</sequence>
<dbReference type="GO" id="GO:0022008">
    <property type="term" value="P:neurogenesis"/>
    <property type="evidence" value="ECO:0007669"/>
    <property type="project" value="TreeGrafter"/>
</dbReference>
<dbReference type="SMART" id="SM00875">
    <property type="entry name" value="BACK"/>
    <property type="match status" value="1"/>
</dbReference>
<evidence type="ECO:0000259" key="1">
    <source>
        <dbReference type="SMART" id="SM00875"/>
    </source>
</evidence>
<evidence type="ECO:0000313" key="2">
    <source>
        <dbReference type="EMBL" id="PVD38435.1"/>
    </source>
</evidence>